<dbReference type="InterPro" id="IPR050815">
    <property type="entry name" value="TF_fung"/>
</dbReference>
<accession>A0A6A5S4S3</accession>
<dbReference type="GO" id="GO:0005634">
    <property type="term" value="C:nucleus"/>
    <property type="evidence" value="ECO:0007669"/>
    <property type="project" value="UniProtKB-SubCell"/>
</dbReference>
<feature type="compositionally biased region" description="Polar residues" evidence="7">
    <location>
        <begin position="191"/>
        <end position="201"/>
    </location>
</feature>
<keyword evidence="3" id="KW-0805">Transcription regulation</keyword>
<dbReference type="PANTHER" id="PTHR47338:SF27">
    <property type="entry name" value="ZN(II)2CYS6 TRANSCRIPTION FACTOR (EUROFUNG)"/>
    <property type="match status" value="1"/>
</dbReference>
<evidence type="ECO:0000256" key="6">
    <source>
        <dbReference type="ARBA" id="ARBA00023242"/>
    </source>
</evidence>
<evidence type="ECO:0000256" key="7">
    <source>
        <dbReference type="SAM" id="MobiDB-lite"/>
    </source>
</evidence>
<name>A0A6A5S4S3_9PLEO</name>
<dbReference type="CDD" id="cd00067">
    <property type="entry name" value="GAL4"/>
    <property type="match status" value="1"/>
</dbReference>
<gene>
    <name evidence="9" type="ORF">EJ02DRAFT_416557</name>
</gene>
<keyword evidence="10" id="KW-1185">Reference proteome</keyword>
<dbReference type="EMBL" id="ML976345">
    <property type="protein sequence ID" value="KAF1934913.1"/>
    <property type="molecule type" value="Genomic_DNA"/>
</dbReference>
<dbReference type="GO" id="GO:0003677">
    <property type="term" value="F:DNA binding"/>
    <property type="evidence" value="ECO:0007669"/>
    <property type="project" value="InterPro"/>
</dbReference>
<dbReference type="GO" id="GO:0008270">
    <property type="term" value="F:zinc ion binding"/>
    <property type="evidence" value="ECO:0007669"/>
    <property type="project" value="InterPro"/>
</dbReference>
<organism evidence="9 10">
    <name type="scientific">Clathrospora elynae</name>
    <dbReference type="NCBI Taxonomy" id="706981"/>
    <lineage>
        <taxon>Eukaryota</taxon>
        <taxon>Fungi</taxon>
        <taxon>Dikarya</taxon>
        <taxon>Ascomycota</taxon>
        <taxon>Pezizomycotina</taxon>
        <taxon>Dothideomycetes</taxon>
        <taxon>Pleosporomycetidae</taxon>
        <taxon>Pleosporales</taxon>
        <taxon>Diademaceae</taxon>
        <taxon>Clathrospora</taxon>
    </lineage>
</organism>
<evidence type="ECO:0000313" key="10">
    <source>
        <dbReference type="Proteomes" id="UP000800038"/>
    </source>
</evidence>
<dbReference type="SUPFAM" id="SSF57701">
    <property type="entry name" value="Zn2/Cys6 DNA-binding domain"/>
    <property type="match status" value="1"/>
</dbReference>
<dbReference type="GO" id="GO:0006351">
    <property type="term" value="P:DNA-templated transcription"/>
    <property type="evidence" value="ECO:0007669"/>
    <property type="project" value="InterPro"/>
</dbReference>
<dbReference type="AlphaFoldDB" id="A0A6A5S4S3"/>
<evidence type="ECO:0000313" key="9">
    <source>
        <dbReference type="EMBL" id="KAF1934913.1"/>
    </source>
</evidence>
<dbReference type="Pfam" id="PF00172">
    <property type="entry name" value="Zn_clus"/>
    <property type="match status" value="1"/>
</dbReference>
<feature type="region of interest" description="Disordered" evidence="7">
    <location>
        <begin position="172"/>
        <end position="201"/>
    </location>
</feature>
<evidence type="ECO:0000256" key="1">
    <source>
        <dbReference type="ARBA" id="ARBA00004123"/>
    </source>
</evidence>
<keyword evidence="6" id="KW-0539">Nucleus</keyword>
<evidence type="ECO:0000256" key="3">
    <source>
        <dbReference type="ARBA" id="ARBA00023015"/>
    </source>
</evidence>
<feature type="domain" description="Zn(2)-C6 fungal-type" evidence="8">
    <location>
        <begin position="17"/>
        <end position="47"/>
    </location>
</feature>
<sequence length="632" mass="70517">MSNRHGHASDGSHARLTCEPCRERKVKCNRAFPSCNRCTRLGFTCAYRSRITYRASQSAIITQLQERIRETEALLAPQLTGANMNLFNDNFMALQSTSSSFKSPTSPDPTLLVSPTASTGKPLTDSDHVPVTADYNLAWLAGTTFDDVQSLIPEAVEMDMSMGMELVPIRSDHHQRQDWPHSTGDWFATGTPESSQSPTPAASISAKDLHELHRVFFNHIHPVMPIINSSRFYQALQDAPDAVAVKSVSYAIALLATTVPETLPSLKKPCYALAKHYVDECELDDGFNPLWCMNFLQALLLLTRFEINNRSCARAWLTLGRAIRLAKIMRLDQIDSVELLSEPNISLPEIQLPATNDVVELEERRRCFWALYILEGLACVYTGAPGLLQDFKQLQVALPSPGDLEPDFKLASLPIIDQVQSISSLDLLTPFCGLVLTVSVMRKVFEHTLQAAPADISESQWGSPGFWDRHYSLLKLIRVRETLIEPMTLPRALHSDPVAFNVYLVFHAIKVKLYEAAFEEGERQDLPPTTVSASEDQLIANALKIATAVRSCWGHQRFSCDNSSLSGAFVGWPLYIAIKALSRSTLPDQKQSRAPTIQMLHDSLDDVELSDGPWHRLLSQLCPSPRPWKHCL</sequence>
<dbReference type="SMART" id="SM00066">
    <property type="entry name" value="GAL4"/>
    <property type="match status" value="1"/>
</dbReference>
<reference evidence="9" key="1">
    <citation type="journal article" date="2020" name="Stud. Mycol.">
        <title>101 Dothideomycetes genomes: a test case for predicting lifestyles and emergence of pathogens.</title>
        <authorList>
            <person name="Haridas S."/>
            <person name="Albert R."/>
            <person name="Binder M."/>
            <person name="Bloem J."/>
            <person name="Labutti K."/>
            <person name="Salamov A."/>
            <person name="Andreopoulos B."/>
            <person name="Baker S."/>
            <person name="Barry K."/>
            <person name="Bills G."/>
            <person name="Bluhm B."/>
            <person name="Cannon C."/>
            <person name="Castanera R."/>
            <person name="Culley D."/>
            <person name="Daum C."/>
            <person name="Ezra D."/>
            <person name="Gonzalez J."/>
            <person name="Henrissat B."/>
            <person name="Kuo A."/>
            <person name="Liang C."/>
            <person name="Lipzen A."/>
            <person name="Lutzoni F."/>
            <person name="Magnuson J."/>
            <person name="Mondo S."/>
            <person name="Nolan M."/>
            <person name="Ohm R."/>
            <person name="Pangilinan J."/>
            <person name="Park H.-J."/>
            <person name="Ramirez L."/>
            <person name="Alfaro M."/>
            <person name="Sun H."/>
            <person name="Tritt A."/>
            <person name="Yoshinaga Y."/>
            <person name="Zwiers L.-H."/>
            <person name="Turgeon B."/>
            <person name="Goodwin S."/>
            <person name="Spatafora J."/>
            <person name="Crous P."/>
            <person name="Grigoriev I."/>
        </authorList>
    </citation>
    <scope>NUCLEOTIDE SEQUENCE</scope>
    <source>
        <strain evidence="9">CBS 161.51</strain>
    </source>
</reference>
<dbReference type="Gene3D" id="4.10.240.10">
    <property type="entry name" value="Zn(2)-C6 fungal-type DNA-binding domain"/>
    <property type="match status" value="1"/>
</dbReference>
<evidence type="ECO:0000256" key="4">
    <source>
        <dbReference type="ARBA" id="ARBA00023026"/>
    </source>
</evidence>
<dbReference type="GO" id="GO:0000981">
    <property type="term" value="F:DNA-binding transcription factor activity, RNA polymerase II-specific"/>
    <property type="evidence" value="ECO:0007669"/>
    <property type="project" value="InterPro"/>
</dbReference>
<keyword evidence="5" id="KW-0804">Transcription</keyword>
<comment type="subcellular location">
    <subcellularLocation>
        <location evidence="1">Nucleus</location>
    </subcellularLocation>
</comment>
<dbReference type="CDD" id="cd12148">
    <property type="entry name" value="fungal_TF_MHR"/>
    <property type="match status" value="1"/>
</dbReference>
<dbReference type="PROSITE" id="PS50048">
    <property type="entry name" value="ZN2_CY6_FUNGAL_2"/>
    <property type="match status" value="1"/>
</dbReference>
<evidence type="ECO:0000256" key="5">
    <source>
        <dbReference type="ARBA" id="ARBA00023163"/>
    </source>
</evidence>
<evidence type="ECO:0000259" key="8">
    <source>
        <dbReference type="PROSITE" id="PS50048"/>
    </source>
</evidence>
<dbReference type="OrthoDB" id="4356994at2759"/>
<dbReference type="Pfam" id="PF04082">
    <property type="entry name" value="Fungal_trans"/>
    <property type="match status" value="1"/>
</dbReference>
<dbReference type="InterPro" id="IPR007219">
    <property type="entry name" value="XnlR_reg_dom"/>
</dbReference>
<protein>
    <recommendedName>
        <fullName evidence="8">Zn(2)-C6 fungal-type domain-containing protein</fullName>
    </recommendedName>
</protein>
<keyword evidence="2" id="KW-0479">Metal-binding</keyword>
<keyword evidence="4" id="KW-0843">Virulence</keyword>
<proteinExistence type="predicted"/>
<dbReference type="InterPro" id="IPR036864">
    <property type="entry name" value="Zn2-C6_fun-type_DNA-bd_sf"/>
</dbReference>
<evidence type="ECO:0000256" key="2">
    <source>
        <dbReference type="ARBA" id="ARBA00022723"/>
    </source>
</evidence>
<dbReference type="PROSITE" id="PS00463">
    <property type="entry name" value="ZN2_CY6_FUNGAL_1"/>
    <property type="match status" value="1"/>
</dbReference>
<dbReference type="InterPro" id="IPR001138">
    <property type="entry name" value="Zn2Cys6_DnaBD"/>
</dbReference>
<dbReference type="PANTHER" id="PTHR47338">
    <property type="entry name" value="ZN(II)2CYS6 TRANSCRIPTION FACTOR (EUROFUNG)-RELATED"/>
    <property type="match status" value="1"/>
</dbReference>
<dbReference type="SMART" id="SM00906">
    <property type="entry name" value="Fungal_trans"/>
    <property type="match status" value="1"/>
</dbReference>
<dbReference type="Proteomes" id="UP000800038">
    <property type="component" value="Unassembled WGS sequence"/>
</dbReference>